<sequence length="194" mass="21336">MLLKKQTVWLLTMLSLVVVLSVYYITSPETSNEFATGEESKAKEEAQNNSAASKTDTNEQSASDTKTDGSTVSTVGSDEEFDEKRLELEDQRSAKEEELTDVMGSTEATAEQKSEAAEKIDQLREVADQEKMLETLIKADNYDDVLVRSVDGVVNVTVKADKLSAEAANDIIQLVRKNMNEPGAYVAVKFDPSK</sequence>
<keyword evidence="2" id="KW-0472">Membrane</keyword>
<dbReference type="InterPro" id="IPR024232">
    <property type="entry name" value="SpoIIIAH"/>
</dbReference>
<feature type="compositionally biased region" description="Polar residues" evidence="1">
    <location>
        <begin position="47"/>
        <end position="76"/>
    </location>
</feature>
<dbReference type="Gene3D" id="1.10.287.4300">
    <property type="entry name" value="Stage III sporulation protein AH-like"/>
    <property type="match status" value="1"/>
</dbReference>
<evidence type="ECO:0000256" key="2">
    <source>
        <dbReference type="SAM" id="Phobius"/>
    </source>
</evidence>
<keyword evidence="2" id="KW-0812">Transmembrane</keyword>
<keyword evidence="4" id="KW-1185">Reference proteome</keyword>
<protein>
    <submittedName>
        <fullName evidence="3">Stage III sporulation protein AH</fullName>
    </submittedName>
</protein>
<dbReference type="InterPro" id="IPR038503">
    <property type="entry name" value="SpoIIIAH_sf"/>
</dbReference>
<dbReference type="Proteomes" id="UP000233375">
    <property type="component" value="Unassembled WGS sequence"/>
</dbReference>
<evidence type="ECO:0000313" key="4">
    <source>
        <dbReference type="Proteomes" id="UP000233375"/>
    </source>
</evidence>
<proteinExistence type="predicted"/>
<accession>A0A2N0Z862</accession>
<dbReference type="RefSeq" id="WP_101174962.1">
    <property type="nucleotide sequence ID" value="NZ_PISE01000001.1"/>
</dbReference>
<evidence type="ECO:0000256" key="1">
    <source>
        <dbReference type="SAM" id="MobiDB-lite"/>
    </source>
</evidence>
<feature type="transmembrane region" description="Helical" evidence="2">
    <location>
        <begin position="7"/>
        <end position="26"/>
    </location>
</feature>
<comment type="caution">
    <text evidence="3">The sequence shown here is derived from an EMBL/GenBank/DDBJ whole genome shotgun (WGS) entry which is preliminary data.</text>
</comment>
<dbReference type="Pfam" id="PF12685">
    <property type="entry name" value="SpoIIIAH"/>
    <property type="match status" value="1"/>
</dbReference>
<keyword evidence="2" id="KW-1133">Transmembrane helix</keyword>
<organism evidence="3 4">
    <name type="scientific">Niallia nealsonii</name>
    <dbReference type="NCBI Taxonomy" id="115979"/>
    <lineage>
        <taxon>Bacteria</taxon>
        <taxon>Bacillati</taxon>
        <taxon>Bacillota</taxon>
        <taxon>Bacilli</taxon>
        <taxon>Bacillales</taxon>
        <taxon>Bacillaceae</taxon>
        <taxon>Niallia</taxon>
    </lineage>
</organism>
<evidence type="ECO:0000313" key="3">
    <source>
        <dbReference type="EMBL" id="PKG25683.1"/>
    </source>
</evidence>
<dbReference type="OrthoDB" id="2939102at2"/>
<feature type="compositionally biased region" description="Basic and acidic residues" evidence="1">
    <location>
        <begin position="82"/>
        <end position="97"/>
    </location>
</feature>
<gene>
    <name evidence="3" type="ORF">CWS01_00175</name>
</gene>
<name>A0A2N0Z862_9BACI</name>
<feature type="region of interest" description="Disordered" evidence="1">
    <location>
        <begin position="32"/>
        <end position="113"/>
    </location>
</feature>
<dbReference type="EMBL" id="PISE01000001">
    <property type="protein sequence ID" value="PKG25683.1"/>
    <property type="molecule type" value="Genomic_DNA"/>
</dbReference>
<dbReference type="AlphaFoldDB" id="A0A2N0Z862"/>
<reference evidence="3 4" key="1">
    <citation type="journal article" date="2003" name="Int. J. Syst. Evol. Microbiol.">
        <title>Bacillus nealsonii sp. nov., isolated from a spacecraft-assembly facility, whose spores are gamma-radiation resistant.</title>
        <authorList>
            <person name="Venkateswaran K."/>
            <person name="Kempf M."/>
            <person name="Chen F."/>
            <person name="Satomi M."/>
            <person name="Nicholson W."/>
            <person name="Kern R."/>
        </authorList>
    </citation>
    <scope>NUCLEOTIDE SEQUENCE [LARGE SCALE GENOMIC DNA]</scope>
    <source>
        <strain evidence="3 4">FO-92</strain>
    </source>
</reference>